<keyword evidence="4" id="KW-1185">Reference proteome</keyword>
<proteinExistence type="predicted"/>
<evidence type="ECO:0000256" key="1">
    <source>
        <dbReference type="ARBA" id="ARBA00022801"/>
    </source>
</evidence>
<accession>A0ABU8T6A9</accession>
<evidence type="ECO:0000313" key="4">
    <source>
        <dbReference type="Proteomes" id="UP001364211"/>
    </source>
</evidence>
<evidence type="ECO:0000259" key="2">
    <source>
        <dbReference type="Pfam" id="PF03061"/>
    </source>
</evidence>
<evidence type="ECO:0000313" key="3">
    <source>
        <dbReference type="EMBL" id="MEJ8279454.1"/>
    </source>
</evidence>
<keyword evidence="1 3" id="KW-0378">Hydrolase</keyword>
<dbReference type="CDD" id="cd03443">
    <property type="entry name" value="PaaI_thioesterase"/>
    <property type="match status" value="1"/>
</dbReference>
<reference evidence="3 4" key="1">
    <citation type="submission" date="2024-03" db="EMBL/GenBank/DDBJ databases">
        <title>Draft genome sequence of Pseudonocardia sp. DW16-2.</title>
        <authorList>
            <person name="Duangmal K."/>
        </authorList>
    </citation>
    <scope>NUCLEOTIDE SEQUENCE [LARGE SCALE GENOMIC DNA]</scope>
    <source>
        <strain evidence="3 4">DW16-2</strain>
    </source>
</reference>
<name>A0ABU8T6A9_9PSEU</name>
<protein>
    <submittedName>
        <fullName evidence="3">PaaI family thioesterase</fullName>
        <ecNumber evidence="3">3.1.2.-</ecNumber>
    </submittedName>
</protein>
<dbReference type="Gene3D" id="3.10.129.10">
    <property type="entry name" value="Hotdog Thioesterase"/>
    <property type="match status" value="1"/>
</dbReference>
<dbReference type="InterPro" id="IPR029069">
    <property type="entry name" value="HotDog_dom_sf"/>
</dbReference>
<organism evidence="3 4">
    <name type="scientific">Pseudonocardia spirodelae</name>
    <dbReference type="NCBI Taxonomy" id="3133431"/>
    <lineage>
        <taxon>Bacteria</taxon>
        <taxon>Bacillati</taxon>
        <taxon>Actinomycetota</taxon>
        <taxon>Actinomycetes</taxon>
        <taxon>Pseudonocardiales</taxon>
        <taxon>Pseudonocardiaceae</taxon>
        <taxon>Pseudonocardia</taxon>
    </lineage>
</organism>
<dbReference type="SUPFAM" id="SSF54637">
    <property type="entry name" value="Thioesterase/thiol ester dehydrase-isomerase"/>
    <property type="match status" value="1"/>
</dbReference>
<gene>
    <name evidence="3" type="ORF">WJX68_10975</name>
</gene>
<dbReference type="EC" id="3.1.2.-" evidence="3"/>
<dbReference type="Pfam" id="PF03061">
    <property type="entry name" value="4HBT"/>
    <property type="match status" value="1"/>
</dbReference>
<comment type="caution">
    <text evidence="3">The sequence shown here is derived from an EMBL/GenBank/DDBJ whole genome shotgun (WGS) entry which is preliminary data.</text>
</comment>
<dbReference type="PANTHER" id="PTHR42856">
    <property type="entry name" value="ACYL-COENZYME A THIOESTERASE PAAI"/>
    <property type="match status" value="1"/>
</dbReference>
<dbReference type="EMBL" id="JBBJUP010000007">
    <property type="protein sequence ID" value="MEJ8279454.1"/>
    <property type="molecule type" value="Genomic_DNA"/>
</dbReference>
<dbReference type="InterPro" id="IPR052723">
    <property type="entry name" value="Acyl-CoA_thioesterase_PaaI"/>
</dbReference>
<feature type="domain" description="Thioesterase" evidence="2">
    <location>
        <begin position="58"/>
        <end position="134"/>
    </location>
</feature>
<dbReference type="PANTHER" id="PTHR42856:SF1">
    <property type="entry name" value="ACYL-COENZYME A THIOESTERASE PAAI"/>
    <property type="match status" value="1"/>
</dbReference>
<dbReference type="NCBIfam" id="TIGR00369">
    <property type="entry name" value="unchar_dom_1"/>
    <property type="match status" value="1"/>
</dbReference>
<dbReference type="Proteomes" id="UP001364211">
    <property type="component" value="Unassembled WGS sequence"/>
</dbReference>
<dbReference type="RefSeq" id="WP_340289095.1">
    <property type="nucleotide sequence ID" value="NZ_JBBJUP010000007.1"/>
</dbReference>
<dbReference type="InterPro" id="IPR006683">
    <property type="entry name" value="Thioestr_dom"/>
</dbReference>
<dbReference type="InterPro" id="IPR003736">
    <property type="entry name" value="PAAI_dom"/>
</dbReference>
<sequence length="159" mass="16925">MNHTVPWVPVPHGGTSEDWVRWAESTGVSPQLGFECLDIGPGRARLRLTRSDWPLNPNGAVHGGLVTGWADQCFGIVAMTAVQEGQLPATATLTGEFLRAAHPPLVFDCSVDRVGRTLVFVSVEVTGRDGRTVARFRGTMAVDGSSRHLPGPLPTDGAS</sequence>
<dbReference type="GO" id="GO:0016787">
    <property type="term" value="F:hydrolase activity"/>
    <property type="evidence" value="ECO:0007669"/>
    <property type="project" value="UniProtKB-KW"/>
</dbReference>